<evidence type="ECO:0000313" key="8">
    <source>
        <dbReference type="Proteomes" id="UP000233248"/>
    </source>
</evidence>
<dbReference type="GO" id="GO:0097588">
    <property type="term" value="P:archaeal or bacterial-type flagellum-dependent cell motility"/>
    <property type="evidence" value="ECO:0007669"/>
    <property type="project" value="UniProtKB-KW"/>
</dbReference>
<dbReference type="GO" id="GO:0006935">
    <property type="term" value="P:chemotaxis"/>
    <property type="evidence" value="ECO:0007669"/>
    <property type="project" value="UniProtKB-KW"/>
</dbReference>
<proteinExistence type="predicted"/>
<organism evidence="7 8">
    <name type="scientific">Malaciobacter halophilus</name>
    <dbReference type="NCBI Taxonomy" id="197482"/>
    <lineage>
        <taxon>Bacteria</taxon>
        <taxon>Pseudomonadati</taxon>
        <taxon>Campylobacterota</taxon>
        <taxon>Epsilonproteobacteria</taxon>
        <taxon>Campylobacterales</taxon>
        <taxon>Arcobacteraceae</taxon>
        <taxon>Malaciobacter</taxon>
    </lineage>
</organism>
<evidence type="ECO:0000256" key="1">
    <source>
        <dbReference type="ARBA" id="ARBA00001946"/>
    </source>
</evidence>
<dbReference type="SUPFAM" id="SSF52172">
    <property type="entry name" value="CheY-like"/>
    <property type="match status" value="1"/>
</dbReference>
<keyword evidence="3 5" id="KW-0597">Phosphoprotein</keyword>
<evidence type="ECO:0000256" key="4">
    <source>
        <dbReference type="ARBA" id="ARBA00022779"/>
    </source>
</evidence>
<protein>
    <recommendedName>
        <fullName evidence="6">Response regulatory domain-containing protein</fullName>
    </recommendedName>
</protein>
<dbReference type="Pfam" id="PF00072">
    <property type="entry name" value="Response_reg"/>
    <property type="match status" value="1"/>
</dbReference>
<keyword evidence="2" id="KW-0145">Chemotaxis</keyword>
<comment type="caution">
    <text evidence="7">The sequence shown here is derived from an EMBL/GenBank/DDBJ whole genome shotgun (WGS) entry which is preliminary data.</text>
</comment>
<dbReference type="SMART" id="SM00448">
    <property type="entry name" value="REC"/>
    <property type="match status" value="1"/>
</dbReference>
<evidence type="ECO:0000256" key="3">
    <source>
        <dbReference type="ARBA" id="ARBA00022553"/>
    </source>
</evidence>
<evidence type="ECO:0000313" key="7">
    <source>
        <dbReference type="EMBL" id="PKI81519.1"/>
    </source>
</evidence>
<dbReference type="KEGG" id="ahs:AHALO_1800"/>
<dbReference type="InterPro" id="IPR001789">
    <property type="entry name" value="Sig_transdc_resp-reg_receiver"/>
</dbReference>
<name>A0A2N1J4M7_9BACT</name>
<dbReference type="RefSeq" id="WP_101183917.1">
    <property type="nucleotide sequence ID" value="NZ_CP031218.1"/>
</dbReference>
<keyword evidence="8" id="KW-1185">Reference proteome</keyword>
<dbReference type="Gene3D" id="3.40.50.2300">
    <property type="match status" value="1"/>
</dbReference>
<feature type="modified residue" description="4-aspartylphosphate" evidence="5">
    <location>
        <position position="55"/>
    </location>
</feature>
<evidence type="ECO:0000256" key="2">
    <source>
        <dbReference type="ARBA" id="ARBA00022500"/>
    </source>
</evidence>
<dbReference type="PANTHER" id="PTHR44591">
    <property type="entry name" value="STRESS RESPONSE REGULATOR PROTEIN 1"/>
    <property type="match status" value="1"/>
</dbReference>
<sequence length="168" mass="19794">MSNFKLLIIDDNETNIYSLQMVIEDTFEVDIYQALSAKEAFELLEIQEINLILCDIQMPKMDGFEFATRLYKNKEYEDIPLIFITGIYNDDKYKIEGLKIGAIDYITKPIDSELLTLKLKSYMGLFQKNLNCTINRDTNETTKLFEDTFEEDRNDEILDDIYNFSKKE</sequence>
<gene>
    <name evidence="7" type="ORF">CP960_03875</name>
</gene>
<feature type="domain" description="Response regulatory" evidence="6">
    <location>
        <begin position="5"/>
        <end position="123"/>
    </location>
</feature>
<dbReference type="AlphaFoldDB" id="A0A2N1J4M7"/>
<reference evidence="7 8" key="1">
    <citation type="submission" date="2017-09" db="EMBL/GenBank/DDBJ databases">
        <title>Genomics of the genus Arcobacter.</title>
        <authorList>
            <person name="Perez-Cataluna A."/>
            <person name="Figueras M.J."/>
            <person name="Salas-Masso N."/>
        </authorList>
    </citation>
    <scope>NUCLEOTIDE SEQUENCE [LARGE SCALE GENOMIC DNA]</scope>
    <source>
        <strain evidence="7 8">DSM 18005</strain>
    </source>
</reference>
<accession>A0A2N1J4M7</accession>
<dbReference type="PANTHER" id="PTHR44591:SF3">
    <property type="entry name" value="RESPONSE REGULATORY DOMAIN-CONTAINING PROTEIN"/>
    <property type="match status" value="1"/>
</dbReference>
<dbReference type="PROSITE" id="PS50110">
    <property type="entry name" value="RESPONSE_REGULATORY"/>
    <property type="match status" value="1"/>
</dbReference>
<evidence type="ECO:0000259" key="6">
    <source>
        <dbReference type="PROSITE" id="PS50110"/>
    </source>
</evidence>
<dbReference type="InterPro" id="IPR011006">
    <property type="entry name" value="CheY-like_superfamily"/>
</dbReference>
<keyword evidence="4" id="KW-0283">Flagellar rotation</keyword>
<dbReference type="OrthoDB" id="7631574at2"/>
<comment type="cofactor">
    <cofactor evidence="1">
        <name>Mg(2+)</name>
        <dbReference type="ChEBI" id="CHEBI:18420"/>
    </cofactor>
</comment>
<dbReference type="InterPro" id="IPR050595">
    <property type="entry name" value="Bact_response_regulator"/>
</dbReference>
<evidence type="ECO:0000256" key="5">
    <source>
        <dbReference type="PROSITE-ProRule" id="PRU00169"/>
    </source>
</evidence>
<dbReference type="Proteomes" id="UP000233248">
    <property type="component" value="Unassembled WGS sequence"/>
</dbReference>
<dbReference type="EMBL" id="NXIF01000014">
    <property type="protein sequence ID" value="PKI81519.1"/>
    <property type="molecule type" value="Genomic_DNA"/>
</dbReference>
<dbReference type="GO" id="GO:0000160">
    <property type="term" value="P:phosphorelay signal transduction system"/>
    <property type="evidence" value="ECO:0007669"/>
    <property type="project" value="InterPro"/>
</dbReference>